<reference evidence="2 3" key="1">
    <citation type="journal article" date="2016" name="Nat. Commun.">
        <title>Thousands of microbial genomes shed light on interconnected biogeochemical processes in an aquifer system.</title>
        <authorList>
            <person name="Anantharaman K."/>
            <person name="Brown C.T."/>
            <person name="Hug L.A."/>
            <person name="Sharon I."/>
            <person name="Castelle C.J."/>
            <person name="Probst A.J."/>
            <person name="Thomas B.C."/>
            <person name="Singh A."/>
            <person name="Wilkins M.J."/>
            <person name="Karaoz U."/>
            <person name="Brodie E.L."/>
            <person name="Williams K.H."/>
            <person name="Hubbard S.S."/>
            <person name="Banfield J.F."/>
        </authorList>
    </citation>
    <scope>NUCLEOTIDE SEQUENCE [LARGE SCALE GENOMIC DNA]</scope>
</reference>
<dbReference type="PROSITE" id="PS51257">
    <property type="entry name" value="PROKAR_LIPOPROTEIN"/>
    <property type="match status" value="1"/>
</dbReference>
<sequence length="139" mass="15274">MKRISIGWFCFLFLALFVSGCQDPYTDATLNISFGEKREAMGKVVILELMDAGNNPVMMGSRVEHLAVLGAEGATQYFAIPVPGRYRISVLVGCGADGLLKKPLAVFELPPRYKNIPYEVIVSDSRVTVNTGDQSKEQK</sequence>
<comment type="caution">
    <text evidence="2">The sequence shown here is derived from an EMBL/GenBank/DDBJ whole genome shotgun (WGS) entry which is preliminary data.</text>
</comment>
<evidence type="ECO:0000313" key="2">
    <source>
        <dbReference type="EMBL" id="OGZ94415.1"/>
    </source>
</evidence>
<protein>
    <recommendedName>
        <fullName evidence="4">DUF4382 domain-containing protein</fullName>
    </recommendedName>
</protein>
<feature type="signal peptide" evidence="1">
    <location>
        <begin position="1"/>
        <end position="20"/>
    </location>
</feature>
<dbReference type="EMBL" id="MHQC01000036">
    <property type="protein sequence ID" value="OGZ94415.1"/>
    <property type="molecule type" value="Genomic_DNA"/>
</dbReference>
<proteinExistence type="predicted"/>
<keyword evidence="1" id="KW-0732">Signal</keyword>
<evidence type="ECO:0000256" key="1">
    <source>
        <dbReference type="SAM" id="SignalP"/>
    </source>
</evidence>
<feature type="chain" id="PRO_5009583359" description="DUF4382 domain-containing protein" evidence="1">
    <location>
        <begin position="21"/>
        <end position="139"/>
    </location>
</feature>
<accession>A0A1G2K4U5</accession>
<evidence type="ECO:0000313" key="3">
    <source>
        <dbReference type="Proteomes" id="UP000177152"/>
    </source>
</evidence>
<organism evidence="2 3">
    <name type="scientific">Candidatus Sungbacteria bacterium RIFCSPHIGHO2_01_FULL_47_32</name>
    <dbReference type="NCBI Taxonomy" id="1802264"/>
    <lineage>
        <taxon>Bacteria</taxon>
        <taxon>Candidatus Sungiibacteriota</taxon>
    </lineage>
</organism>
<name>A0A1G2K4U5_9BACT</name>
<gene>
    <name evidence="2" type="ORF">A2633_04010</name>
</gene>
<dbReference type="Proteomes" id="UP000177152">
    <property type="component" value="Unassembled WGS sequence"/>
</dbReference>
<evidence type="ECO:0008006" key="4">
    <source>
        <dbReference type="Google" id="ProtNLM"/>
    </source>
</evidence>
<dbReference type="AlphaFoldDB" id="A0A1G2K4U5"/>